<name>A0A967C2G1_9PROT</name>
<dbReference type="PANTHER" id="PTHR23419">
    <property type="entry name" value="DIVALENT CATION TOLERANCE CUTA-RELATED"/>
    <property type="match status" value="1"/>
</dbReference>
<dbReference type="InterPro" id="IPR011322">
    <property type="entry name" value="N-reg_PII-like_a/b"/>
</dbReference>
<keyword evidence="3" id="KW-1185">Reference proteome</keyword>
<dbReference type="SUPFAM" id="SSF54913">
    <property type="entry name" value="GlnB-like"/>
    <property type="match status" value="1"/>
</dbReference>
<organism evidence="2 3">
    <name type="scientific">Pelagibius litoralis</name>
    <dbReference type="NCBI Taxonomy" id="374515"/>
    <lineage>
        <taxon>Bacteria</taxon>
        <taxon>Pseudomonadati</taxon>
        <taxon>Pseudomonadota</taxon>
        <taxon>Alphaproteobacteria</taxon>
        <taxon>Rhodospirillales</taxon>
        <taxon>Rhodovibrionaceae</taxon>
        <taxon>Pelagibius</taxon>
    </lineage>
</organism>
<proteinExistence type="inferred from homology"/>
<evidence type="ECO:0000313" key="2">
    <source>
        <dbReference type="EMBL" id="NIA67059.1"/>
    </source>
</evidence>
<evidence type="ECO:0000313" key="3">
    <source>
        <dbReference type="Proteomes" id="UP000761264"/>
    </source>
</evidence>
<dbReference type="InterPro" id="IPR004323">
    <property type="entry name" value="Ion_tolerance_CutA"/>
</dbReference>
<comment type="similarity">
    <text evidence="1">Belongs to the CutA family.</text>
</comment>
<reference evidence="2" key="1">
    <citation type="submission" date="2020-03" db="EMBL/GenBank/DDBJ databases">
        <title>Genome of Pelagibius litoralis DSM 21314T.</title>
        <authorList>
            <person name="Wang G."/>
        </authorList>
    </citation>
    <scope>NUCLEOTIDE SEQUENCE</scope>
    <source>
        <strain evidence="2">DSM 21314</strain>
    </source>
</reference>
<dbReference type="Proteomes" id="UP000761264">
    <property type="component" value="Unassembled WGS sequence"/>
</dbReference>
<dbReference type="RefSeq" id="WP_167220348.1">
    <property type="nucleotide sequence ID" value="NZ_JAAQPH010000001.1"/>
</dbReference>
<dbReference type="Gene3D" id="3.30.70.120">
    <property type="match status" value="1"/>
</dbReference>
<dbReference type="EMBL" id="JAAQPH010000001">
    <property type="protein sequence ID" value="NIA67059.1"/>
    <property type="molecule type" value="Genomic_DNA"/>
</dbReference>
<comment type="caution">
    <text evidence="2">The sequence shown here is derived from an EMBL/GenBank/DDBJ whole genome shotgun (WGS) entry which is preliminary data.</text>
</comment>
<dbReference type="AlphaFoldDB" id="A0A967C2G1"/>
<dbReference type="GO" id="GO:0010038">
    <property type="term" value="P:response to metal ion"/>
    <property type="evidence" value="ECO:0007669"/>
    <property type="project" value="InterPro"/>
</dbReference>
<sequence length="106" mass="11643">MPASLVYVTTSDAGEARTIGRAMVKARLAACANIVPAMQPIFWWDGEVQEGEESLLLLKTRQDLVEPLTTAIKKLHSYDCPCVVAIPISGGNRDFLVWIEAETTPR</sequence>
<dbReference type="Pfam" id="PF03091">
    <property type="entry name" value="CutA1"/>
    <property type="match status" value="1"/>
</dbReference>
<dbReference type="PANTHER" id="PTHR23419:SF8">
    <property type="entry name" value="FI09726P"/>
    <property type="match status" value="1"/>
</dbReference>
<gene>
    <name evidence="2" type="ORF">HBA54_00465</name>
</gene>
<evidence type="ECO:0000256" key="1">
    <source>
        <dbReference type="ARBA" id="ARBA00010169"/>
    </source>
</evidence>
<accession>A0A967C2G1</accession>
<protein>
    <submittedName>
        <fullName evidence="2">Divalent-cation tolerance protein CutA</fullName>
    </submittedName>
</protein>
<dbReference type="GO" id="GO:0005507">
    <property type="term" value="F:copper ion binding"/>
    <property type="evidence" value="ECO:0007669"/>
    <property type="project" value="TreeGrafter"/>
</dbReference>
<dbReference type="InterPro" id="IPR015867">
    <property type="entry name" value="N-reg_PII/ATP_PRibTrfase_C"/>
</dbReference>